<reference evidence="5 6" key="1">
    <citation type="submission" date="2016-03" db="EMBL/GenBank/DDBJ databases">
        <title>Whole genome sequencing of Grifola frondosa 9006-11.</title>
        <authorList>
            <person name="Min B."/>
            <person name="Park H."/>
            <person name="Kim J.-G."/>
            <person name="Cho H."/>
            <person name="Oh Y.-L."/>
            <person name="Kong W.-S."/>
            <person name="Choi I.-G."/>
        </authorList>
    </citation>
    <scope>NUCLEOTIDE SEQUENCE [LARGE SCALE GENOMIC DNA]</scope>
    <source>
        <strain evidence="5 6">9006-11</strain>
    </source>
</reference>
<keyword evidence="4" id="KW-1133">Transmembrane helix</keyword>
<dbReference type="PROSITE" id="PS50294">
    <property type="entry name" value="WD_REPEATS_REGION"/>
    <property type="match status" value="1"/>
</dbReference>
<evidence type="ECO:0000256" key="4">
    <source>
        <dbReference type="SAM" id="Phobius"/>
    </source>
</evidence>
<dbReference type="AlphaFoldDB" id="A0A1C7M1W6"/>
<protein>
    <submittedName>
        <fullName evidence="5">Putative WD repeat-containing protein K04G11.4</fullName>
    </submittedName>
</protein>
<dbReference type="OMA" id="THEREQN"/>
<dbReference type="InterPro" id="IPR001680">
    <property type="entry name" value="WD40_rpt"/>
</dbReference>
<dbReference type="InterPro" id="IPR015943">
    <property type="entry name" value="WD40/YVTN_repeat-like_dom_sf"/>
</dbReference>
<keyword evidence="4" id="KW-0472">Membrane</keyword>
<dbReference type="OrthoDB" id="2627610at2759"/>
<dbReference type="SUPFAM" id="SSF50978">
    <property type="entry name" value="WD40 repeat-like"/>
    <property type="match status" value="1"/>
</dbReference>
<feature type="repeat" description="WD" evidence="3">
    <location>
        <begin position="17"/>
        <end position="58"/>
    </location>
</feature>
<dbReference type="PANTHER" id="PTHR22847:SF637">
    <property type="entry name" value="WD REPEAT DOMAIN 5B"/>
    <property type="match status" value="1"/>
</dbReference>
<feature type="transmembrane region" description="Helical" evidence="4">
    <location>
        <begin position="380"/>
        <end position="397"/>
    </location>
</feature>
<keyword evidence="1 3" id="KW-0853">WD repeat</keyword>
<dbReference type="Pfam" id="PF00400">
    <property type="entry name" value="WD40"/>
    <property type="match status" value="1"/>
</dbReference>
<dbReference type="PANTHER" id="PTHR22847">
    <property type="entry name" value="WD40 REPEAT PROTEIN"/>
    <property type="match status" value="1"/>
</dbReference>
<gene>
    <name evidence="5" type="primary">K04G11.4_1</name>
    <name evidence="5" type="ORF">A0H81_09427</name>
</gene>
<dbReference type="SMART" id="SM00320">
    <property type="entry name" value="WD40"/>
    <property type="match status" value="4"/>
</dbReference>
<evidence type="ECO:0000256" key="1">
    <source>
        <dbReference type="ARBA" id="ARBA00022574"/>
    </source>
</evidence>
<keyword evidence="6" id="KW-1185">Reference proteome</keyword>
<dbReference type="InterPro" id="IPR036322">
    <property type="entry name" value="WD40_repeat_dom_sf"/>
</dbReference>
<dbReference type="PROSITE" id="PS00678">
    <property type="entry name" value="WD_REPEATS_1"/>
    <property type="match status" value="1"/>
</dbReference>
<evidence type="ECO:0000256" key="2">
    <source>
        <dbReference type="ARBA" id="ARBA00022737"/>
    </source>
</evidence>
<evidence type="ECO:0000313" key="6">
    <source>
        <dbReference type="Proteomes" id="UP000092993"/>
    </source>
</evidence>
<proteinExistence type="predicted"/>
<dbReference type="Proteomes" id="UP000092993">
    <property type="component" value="Unassembled WGS sequence"/>
</dbReference>
<keyword evidence="4" id="KW-0812">Transmembrane</keyword>
<dbReference type="EMBL" id="LUGG01000013">
    <property type="protein sequence ID" value="OBZ70902.1"/>
    <property type="molecule type" value="Genomic_DNA"/>
</dbReference>
<dbReference type="GO" id="GO:1990234">
    <property type="term" value="C:transferase complex"/>
    <property type="evidence" value="ECO:0007669"/>
    <property type="project" value="UniProtKB-ARBA"/>
</dbReference>
<dbReference type="Gene3D" id="2.130.10.10">
    <property type="entry name" value="YVTN repeat-like/Quinoprotein amine dehydrogenase"/>
    <property type="match status" value="2"/>
</dbReference>
<keyword evidence="2" id="KW-0677">Repeat</keyword>
<name>A0A1C7M1W6_GRIFR</name>
<comment type="caution">
    <text evidence="5">The sequence shown here is derived from an EMBL/GenBank/DDBJ whole genome shotgun (WGS) entry which is preliminary data.</text>
</comment>
<dbReference type="PROSITE" id="PS50082">
    <property type="entry name" value="WD_REPEATS_2"/>
    <property type="match status" value="1"/>
</dbReference>
<evidence type="ECO:0000256" key="3">
    <source>
        <dbReference type="PROSITE-ProRule" id="PRU00221"/>
    </source>
</evidence>
<organism evidence="5 6">
    <name type="scientific">Grifola frondosa</name>
    <name type="common">Maitake</name>
    <name type="synonym">Polyporus frondosus</name>
    <dbReference type="NCBI Taxonomy" id="5627"/>
    <lineage>
        <taxon>Eukaryota</taxon>
        <taxon>Fungi</taxon>
        <taxon>Dikarya</taxon>
        <taxon>Basidiomycota</taxon>
        <taxon>Agaricomycotina</taxon>
        <taxon>Agaricomycetes</taxon>
        <taxon>Polyporales</taxon>
        <taxon>Grifolaceae</taxon>
        <taxon>Grifola</taxon>
    </lineage>
</organism>
<dbReference type="STRING" id="5627.A0A1C7M1W6"/>
<accession>A0A1C7M1W6</accession>
<dbReference type="InterPro" id="IPR019775">
    <property type="entry name" value="WD40_repeat_CS"/>
</dbReference>
<feature type="transmembrane region" description="Helical" evidence="4">
    <location>
        <begin position="417"/>
        <end position="439"/>
    </location>
</feature>
<evidence type="ECO:0000313" key="5">
    <source>
        <dbReference type="EMBL" id="OBZ70902.1"/>
    </source>
</evidence>
<sequence length="469" mass="52634">MVAELHTTAYVQTFTLTSGHSATVNCVCFSPDGSYLASGSDDNSLIIWNLADGTLLFRTLFKSPVDCMLWHPKVSNTLLIGCQNGNLVQLHNFSLIHSERHEIILGIRGAIYCIAYDTTTTCLAVGIGQEVHITHEREQNNYSGDVKIPTPPAVESFVSDADPRLRAVALQFYKNGSNLIVSYLAHGVICWDVRTRSQIWSILPPHDTPNIGSSTLSPDGRNIVVYNLINGLQSYLIGSSKKRTPRRHYKLDVPSRSKHRLQVAYIHEGQALVCGTTTGNVCIWEVATGEYFQLLAHNEDTIQAIDASNPKLWNGYQSDQTVFRRTNAGTSAILQLRLPQRDKGPRVHRDDDLSDAVVDALHAVTLNPLFGSSGKIRRDVVLLSTAVSFVVFAYGIYATRATIPWRTIARSMIHLFYRLWSALVMLCRKSLVLAIDVYYTVLNTQRRIQDWLLERIRIELRQFLRVPEV</sequence>